<dbReference type="Proteomes" id="UP000015388">
    <property type="component" value="Chromosome"/>
</dbReference>
<organism evidence="2 3">
    <name type="scientific">Corynebacterium maris DSM 45190</name>
    <dbReference type="NCBI Taxonomy" id="1224163"/>
    <lineage>
        <taxon>Bacteria</taxon>
        <taxon>Bacillati</taxon>
        <taxon>Actinomycetota</taxon>
        <taxon>Actinomycetes</taxon>
        <taxon>Mycobacteriales</taxon>
        <taxon>Corynebacteriaceae</taxon>
        <taxon>Corynebacterium</taxon>
    </lineage>
</organism>
<protein>
    <submittedName>
        <fullName evidence="2">Uncharacterized protein</fullName>
    </submittedName>
</protein>
<keyword evidence="1" id="KW-1133">Transmembrane helix</keyword>
<proteinExistence type="predicted"/>
<name>S5TGQ1_9CORY</name>
<dbReference type="KEGG" id="cmd:B841_01850"/>
<gene>
    <name evidence="2" type="ORF">B841_01850</name>
</gene>
<dbReference type="OrthoDB" id="4422894at2"/>
<sequence>MSANNNLAVSDFASETYPNYESRLEDAYIDGYDPVSLGAPHSSLNRTSTWVGMGAMIAVLAGFGLAIFGAAQQVWGSGSVDRDPMVLIIIGLVVGIGGVAIAAGLIRYGRRYYREYKERTGRVN</sequence>
<dbReference type="RefSeq" id="WP_020933788.1">
    <property type="nucleotide sequence ID" value="NC_021915.1"/>
</dbReference>
<feature type="transmembrane region" description="Helical" evidence="1">
    <location>
        <begin position="50"/>
        <end position="75"/>
    </location>
</feature>
<evidence type="ECO:0000313" key="2">
    <source>
        <dbReference type="EMBL" id="AGS33853.1"/>
    </source>
</evidence>
<keyword evidence="1" id="KW-0472">Membrane</keyword>
<dbReference type="eggNOG" id="ENOG5031I0N">
    <property type="taxonomic scope" value="Bacteria"/>
</dbReference>
<evidence type="ECO:0000256" key="1">
    <source>
        <dbReference type="SAM" id="Phobius"/>
    </source>
</evidence>
<accession>S5TGQ1</accession>
<dbReference type="HOGENOM" id="CLU_157817_0_0_11"/>
<dbReference type="STRING" id="1224163.B841_01850"/>
<keyword evidence="3" id="KW-1185">Reference proteome</keyword>
<dbReference type="PATRIC" id="fig|1224163.3.peg.374"/>
<dbReference type="EMBL" id="CP003924">
    <property type="protein sequence ID" value="AGS33853.1"/>
    <property type="molecule type" value="Genomic_DNA"/>
</dbReference>
<keyword evidence="1" id="KW-0812">Transmembrane</keyword>
<evidence type="ECO:0000313" key="3">
    <source>
        <dbReference type="Proteomes" id="UP000015388"/>
    </source>
</evidence>
<reference evidence="2 3" key="1">
    <citation type="submission" date="2012-11" db="EMBL/GenBank/DDBJ databases">
        <title>The complete genome sequence of Corynebacterium maris Coryn-1 (=DSM 45190).</title>
        <authorList>
            <person name="Schaffert L."/>
            <person name="Albersmeier A."/>
            <person name="Kalinowski J."/>
            <person name="Ruckert C."/>
        </authorList>
    </citation>
    <scope>NUCLEOTIDE SEQUENCE [LARGE SCALE GENOMIC DNA]</scope>
    <source>
        <strain evidence="3">Coryn-1</strain>
    </source>
</reference>
<feature type="transmembrane region" description="Helical" evidence="1">
    <location>
        <begin position="87"/>
        <end position="109"/>
    </location>
</feature>
<dbReference type="AlphaFoldDB" id="S5TGQ1"/>